<dbReference type="GO" id="GO:0000786">
    <property type="term" value="C:nucleosome"/>
    <property type="evidence" value="ECO:0007669"/>
    <property type="project" value="UniProtKB-KW"/>
</dbReference>
<dbReference type="InterPro" id="IPR007125">
    <property type="entry name" value="H2A/H2B/H3"/>
</dbReference>
<dbReference type="GO" id="GO:0003677">
    <property type="term" value="F:DNA binding"/>
    <property type="evidence" value="ECO:0007669"/>
    <property type="project" value="UniProtKB-KW"/>
</dbReference>
<dbReference type="GO" id="GO:0030527">
    <property type="term" value="F:structural constituent of chromatin"/>
    <property type="evidence" value="ECO:0007669"/>
    <property type="project" value="InterPro"/>
</dbReference>
<dbReference type="PANTHER" id="PTHR23430">
    <property type="entry name" value="HISTONE H2A"/>
    <property type="match status" value="1"/>
</dbReference>
<evidence type="ECO:0000313" key="4">
    <source>
        <dbReference type="Proteomes" id="UP001165085"/>
    </source>
</evidence>
<dbReference type="EMBL" id="BRXY01000081">
    <property type="protein sequence ID" value="GMH63007.1"/>
    <property type="molecule type" value="Genomic_DNA"/>
</dbReference>
<accession>A0A9W7A504</accession>
<keyword evidence="1" id="KW-0238">DNA-binding</keyword>
<comment type="caution">
    <text evidence="3">The sequence shown here is derived from an EMBL/GenBank/DDBJ whole genome shotgun (WGS) entry which is preliminary data.</text>
</comment>
<dbReference type="PRINTS" id="PR00620">
    <property type="entry name" value="HISTONEH2A"/>
</dbReference>
<dbReference type="GO" id="GO:0046982">
    <property type="term" value="F:protein heterodimerization activity"/>
    <property type="evidence" value="ECO:0007669"/>
    <property type="project" value="InterPro"/>
</dbReference>
<protein>
    <recommendedName>
        <fullName evidence="1">Histone H2A</fullName>
    </recommendedName>
</protein>
<keyword evidence="1" id="KW-0539">Nucleus</keyword>
<comment type="similarity">
    <text evidence="1">Belongs to the histone H2A family.</text>
</comment>
<dbReference type="GO" id="GO:0005634">
    <property type="term" value="C:nucleus"/>
    <property type="evidence" value="ECO:0007669"/>
    <property type="project" value="UniProtKB-SubCell"/>
</dbReference>
<dbReference type="InterPro" id="IPR009072">
    <property type="entry name" value="Histone-fold"/>
</dbReference>
<dbReference type="CDD" id="cd00074">
    <property type="entry name" value="HFD_H2A"/>
    <property type="match status" value="1"/>
</dbReference>
<comment type="subcellular location">
    <subcellularLocation>
        <location evidence="1">Nucleus</location>
    </subcellularLocation>
</comment>
<dbReference type="Pfam" id="PF00125">
    <property type="entry name" value="Histone"/>
    <property type="match status" value="1"/>
</dbReference>
<feature type="domain" description="Core Histone H2A/H2B/H3" evidence="2">
    <location>
        <begin position="21"/>
        <end position="91"/>
    </location>
</feature>
<gene>
    <name evidence="3" type="ORF">TrST_g9913</name>
</gene>
<sequence length="128" mass="14622">MVFQKTLGKKKYPSPHRFSLSKRRGLTFPCTRLKRYLHRSLPSLRISPNAACYLAAVLEYLTSEVLELAGNAARSNKKSRIIPRHVKFAIHNDEELKLLVGGKDVYVRDAGQMCYLHPDLVPNCNKKK</sequence>
<keyword evidence="4" id="KW-1185">Reference proteome</keyword>
<keyword evidence="1" id="KW-0158">Chromosome</keyword>
<keyword evidence="1" id="KW-0544">Nucleosome core</keyword>
<dbReference type="SUPFAM" id="SSF47113">
    <property type="entry name" value="Histone-fold"/>
    <property type="match status" value="1"/>
</dbReference>
<evidence type="ECO:0000259" key="2">
    <source>
        <dbReference type="Pfam" id="PF00125"/>
    </source>
</evidence>
<proteinExistence type="inferred from homology"/>
<dbReference type="InterPro" id="IPR002119">
    <property type="entry name" value="Histone_H2A"/>
</dbReference>
<name>A0A9W7A504_9STRA</name>
<dbReference type="Gene3D" id="1.10.20.10">
    <property type="entry name" value="Histone, subunit A"/>
    <property type="match status" value="1"/>
</dbReference>
<comment type="subunit">
    <text evidence="1">The nucleosome is a histone octamer containing two molecules each of H2A, H2B, H3 and H4 assembled in one H3-H4 heterotetramer and two H2A-H2B heterodimers. The octamer wraps approximately 147 bp of DNA.</text>
</comment>
<dbReference type="Proteomes" id="UP001165085">
    <property type="component" value="Unassembled WGS sequence"/>
</dbReference>
<dbReference type="AlphaFoldDB" id="A0A9W7A504"/>
<dbReference type="OrthoDB" id="9421954at2759"/>
<evidence type="ECO:0000256" key="1">
    <source>
        <dbReference type="RuleBase" id="RU003767"/>
    </source>
</evidence>
<evidence type="ECO:0000313" key="3">
    <source>
        <dbReference type="EMBL" id="GMH63007.1"/>
    </source>
</evidence>
<reference evidence="4" key="1">
    <citation type="journal article" date="2023" name="Commun. Biol.">
        <title>Genome analysis of Parmales, the sister group of diatoms, reveals the evolutionary specialization of diatoms from phago-mixotrophs to photoautotrophs.</title>
        <authorList>
            <person name="Ban H."/>
            <person name="Sato S."/>
            <person name="Yoshikawa S."/>
            <person name="Yamada K."/>
            <person name="Nakamura Y."/>
            <person name="Ichinomiya M."/>
            <person name="Sato N."/>
            <person name="Blanc-Mathieu R."/>
            <person name="Endo H."/>
            <person name="Kuwata A."/>
            <person name="Ogata H."/>
        </authorList>
    </citation>
    <scope>NUCLEOTIDE SEQUENCE [LARGE SCALE GENOMIC DNA]</scope>
    <source>
        <strain evidence="4">NIES 3701</strain>
    </source>
</reference>
<organism evidence="3 4">
    <name type="scientific">Triparma strigata</name>
    <dbReference type="NCBI Taxonomy" id="1606541"/>
    <lineage>
        <taxon>Eukaryota</taxon>
        <taxon>Sar</taxon>
        <taxon>Stramenopiles</taxon>
        <taxon>Ochrophyta</taxon>
        <taxon>Bolidophyceae</taxon>
        <taxon>Parmales</taxon>
        <taxon>Triparmaceae</taxon>
        <taxon>Triparma</taxon>
    </lineage>
</organism>
<dbReference type="SMART" id="SM00414">
    <property type="entry name" value="H2A"/>
    <property type="match status" value="1"/>
</dbReference>